<evidence type="ECO:0008006" key="4">
    <source>
        <dbReference type="Google" id="ProtNLM"/>
    </source>
</evidence>
<reference evidence="2" key="1">
    <citation type="submission" date="2022-11" db="EMBL/GenBank/DDBJ databases">
        <title>Nonomuraea corallina sp. nov., a new species of the genus Nonomuraea isolated from sea side sediment in Thai sea.</title>
        <authorList>
            <person name="Ngamcharungchit C."/>
            <person name="Matsumoto A."/>
            <person name="Suriyachadkun C."/>
            <person name="Panbangred W."/>
            <person name="Inahashi Y."/>
            <person name="Intra B."/>
        </authorList>
    </citation>
    <scope>NUCLEOTIDE SEQUENCE</scope>
    <source>
        <strain evidence="2">MCN248</strain>
    </source>
</reference>
<feature type="signal peptide" evidence="1">
    <location>
        <begin position="1"/>
        <end position="22"/>
    </location>
</feature>
<protein>
    <recommendedName>
        <fullName evidence="4">Lipoprotein</fullName>
    </recommendedName>
</protein>
<sequence length="162" mass="17313">MYRGAGLLGVAAVLACLAAVTACTPDPEKPTLEAAVQQLVRDGDELLASYELKQVGEAKVTERAEKDQTGSCVPGEVQRFFRAEGDIVGRHAAFNAAGLIQNRLALMGYDEFVDDLDLRDQNLAVAVARDPATDVTYVVTVQLAQKPNIRIVGKTACYESSG</sequence>
<feature type="chain" id="PRO_5046429533" description="Lipoprotein" evidence="1">
    <location>
        <begin position="23"/>
        <end position="162"/>
    </location>
</feature>
<proteinExistence type="predicted"/>
<evidence type="ECO:0000313" key="3">
    <source>
        <dbReference type="Proteomes" id="UP001144036"/>
    </source>
</evidence>
<dbReference type="PROSITE" id="PS51257">
    <property type="entry name" value="PROKAR_LIPOPROTEIN"/>
    <property type="match status" value="1"/>
</dbReference>
<dbReference type="Proteomes" id="UP001144036">
    <property type="component" value="Unassembled WGS sequence"/>
</dbReference>
<accession>A0ABT4SC07</accession>
<evidence type="ECO:0000256" key="1">
    <source>
        <dbReference type="SAM" id="SignalP"/>
    </source>
</evidence>
<gene>
    <name evidence="2" type="ORF">OUY22_13910</name>
</gene>
<keyword evidence="1" id="KW-0732">Signal</keyword>
<dbReference type="RefSeq" id="WP_270155326.1">
    <property type="nucleotide sequence ID" value="NZ_JAPNNL010000044.1"/>
</dbReference>
<organism evidence="2 3">
    <name type="scientific">Nonomuraea corallina</name>
    <dbReference type="NCBI Taxonomy" id="2989783"/>
    <lineage>
        <taxon>Bacteria</taxon>
        <taxon>Bacillati</taxon>
        <taxon>Actinomycetota</taxon>
        <taxon>Actinomycetes</taxon>
        <taxon>Streptosporangiales</taxon>
        <taxon>Streptosporangiaceae</taxon>
        <taxon>Nonomuraea</taxon>
    </lineage>
</organism>
<comment type="caution">
    <text evidence="2">The sequence shown here is derived from an EMBL/GenBank/DDBJ whole genome shotgun (WGS) entry which is preliminary data.</text>
</comment>
<dbReference type="EMBL" id="JAPNNL010000044">
    <property type="protein sequence ID" value="MDA0634515.1"/>
    <property type="molecule type" value="Genomic_DNA"/>
</dbReference>
<keyword evidence="3" id="KW-1185">Reference proteome</keyword>
<evidence type="ECO:0000313" key="2">
    <source>
        <dbReference type="EMBL" id="MDA0634515.1"/>
    </source>
</evidence>
<name>A0ABT4SC07_9ACTN</name>